<dbReference type="EMBL" id="BGZK01002076">
    <property type="protein sequence ID" value="GBP90320.1"/>
    <property type="molecule type" value="Genomic_DNA"/>
</dbReference>
<reference evidence="2 3" key="1">
    <citation type="journal article" date="2019" name="Commun. Biol.">
        <title>The bagworm genome reveals a unique fibroin gene that provides high tensile strength.</title>
        <authorList>
            <person name="Kono N."/>
            <person name="Nakamura H."/>
            <person name="Ohtoshi R."/>
            <person name="Tomita M."/>
            <person name="Numata K."/>
            <person name="Arakawa K."/>
        </authorList>
    </citation>
    <scope>NUCLEOTIDE SEQUENCE [LARGE SCALE GENOMIC DNA]</scope>
</reference>
<evidence type="ECO:0000256" key="1">
    <source>
        <dbReference type="SAM" id="MobiDB-lite"/>
    </source>
</evidence>
<accession>A0A4C1ZQV9</accession>
<dbReference type="Proteomes" id="UP000299102">
    <property type="component" value="Unassembled WGS sequence"/>
</dbReference>
<organism evidence="2 3">
    <name type="scientific">Eumeta variegata</name>
    <name type="common">Bagworm moth</name>
    <name type="synonym">Eumeta japonica</name>
    <dbReference type="NCBI Taxonomy" id="151549"/>
    <lineage>
        <taxon>Eukaryota</taxon>
        <taxon>Metazoa</taxon>
        <taxon>Ecdysozoa</taxon>
        <taxon>Arthropoda</taxon>
        <taxon>Hexapoda</taxon>
        <taxon>Insecta</taxon>
        <taxon>Pterygota</taxon>
        <taxon>Neoptera</taxon>
        <taxon>Endopterygota</taxon>
        <taxon>Lepidoptera</taxon>
        <taxon>Glossata</taxon>
        <taxon>Ditrysia</taxon>
        <taxon>Tineoidea</taxon>
        <taxon>Psychidae</taxon>
        <taxon>Oiketicinae</taxon>
        <taxon>Eumeta</taxon>
    </lineage>
</organism>
<evidence type="ECO:0000313" key="3">
    <source>
        <dbReference type="Proteomes" id="UP000299102"/>
    </source>
</evidence>
<dbReference type="AlphaFoldDB" id="A0A4C1ZQV9"/>
<sequence length="136" mass="15321">MPMGDGDRPQARLRLESPKEKKMHIRPSSIPTTAMCRTPIIDVGRSPKLFFSPCDSHLLRPDLVQSLNIYVTRHVRAAGQLGSRQQHNYSITPWVNYNLKCSVKGLSVVTWAGRLWFADVPGALALLLILAQFIER</sequence>
<name>A0A4C1ZQV9_EUMVA</name>
<protein>
    <submittedName>
        <fullName evidence="2">Uncharacterized protein</fullName>
    </submittedName>
</protein>
<comment type="caution">
    <text evidence="2">The sequence shown here is derived from an EMBL/GenBank/DDBJ whole genome shotgun (WGS) entry which is preliminary data.</text>
</comment>
<proteinExistence type="predicted"/>
<feature type="compositionally biased region" description="Basic and acidic residues" evidence="1">
    <location>
        <begin position="1"/>
        <end position="20"/>
    </location>
</feature>
<evidence type="ECO:0000313" key="2">
    <source>
        <dbReference type="EMBL" id="GBP90320.1"/>
    </source>
</evidence>
<gene>
    <name evidence="2" type="ORF">EVAR_37380_1</name>
</gene>
<feature type="region of interest" description="Disordered" evidence="1">
    <location>
        <begin position="1"/>
        <end position="26"/>
    </location>
</feature>
<keyword evidence="3" id="KW-1185">Reference proteome</keyword>